<organism evidence="3 4">
    <name type="scientific">Streptomyces vulcanius</name>
    <dbReference type="NCBI Taxonomy" id="1441876"/>
    <lineage>
        <taxon>Bacteria</taxon>
        <taxon>Bacillati</taxon>
        <taxon>Actinomycetota</taxon>
        <taxon>Actinomycetes</taxon>
        <taxon>Kitasatosporales</taxon>
        <taxon>Streptomycetaceae</taxon>
        <taxon>Streptomyces</taxon>
    </lineage>
</organism>
<dbReference type="Pfam" id="PF02917">
    <property type="entry name" value="Pertussis_S1"/>
    <property type="match status" value="1"/>
</dbReference>
<evidence type="ECO:0000256" key="1">
    <source>
        <dbReference type="ARBA" id="ARBA00022729"/>
    </source>
</evidence>
<keyword evidence="2" id="KW-1015">Disulfide bond</keyword>
<dbReference type="Proteomes" id="UP001595839">
    <property type="component" value="Unassembled WGS sequence"/>
</dbReference>
<comment type="caution">
    <text evidence="3">The sequence shown here is derived from an EMBL/GenBank/DDBJ whole genome shotgun (WGS) entry which is preliminary data.</text>
</comment>
<dbReference type="RefSeq" id="WP_381168856.1">
    <property type="nucleotide sequence ID" value="NZ_JBHSFK010000016.1"/>
</dbReference>
<evidence type="ECO:0000313" key="3">
    <source>
        <dbReference type="EMBL" id="MFC4502611.1"/>
    </source>
</evidence>
<keyword evidence="4" id="KW-1185">Reference proteome</keyword>
<dbReference type="Gene3D" id="3.90.210.10">
    <property type="entry name" value="Heat-Labile Enterotoxin, subunit A"/>
    <property type="match status" value="1"/>
</dbReference>
<dbReference type="EMBL" id="JBHSFK010000016">
    <property type="protein sequence ID" value="MFC4502611.1"/>
    <property type="molecule type" value="Genomic_DNA"/>
</dbReference>
<dbReference type="Pfam" id="PF05498">
    <property type="entry name" value="RALF"/>
    <property type="match status" value="1"/>
</dbReference>
<dbReference type="InterPro" id="IPR003898">
    <property type="entry name" value="Borpert_toxA"/>
</dbReference>
<protein>
    <submittedName>
        <fullName evidence="3">Uncharacterized protein</fullName>
    </submittedName>
</protein>
<accession>A0ABV9AVU0</accession>
<sequence>MFKRTAVHVRGKTRSRKGKPAFAAFVAVAVAIALLQALLSITSAQAVSINDCPGGAHSGEGSSSCPNLHNDDLLNQRSLPPNLFRGDSRLPYDIFTNGFAARGANDNIVSHVQGDRAGNSNYISTTGTLGVAEPFARSQGLRNLASAAAQPRCSTGRLALYAFIPGLGNYLIQRCQHGLVTSESFVYVIDPVWARNALYVPDQIRGNADLYNHYRSQDEWAFVHRIPREAILGVRIYRMTATAERNTINTRTITFRYDRFALNPHHVEARIVYNPGGDPNGHFNFQQDLNVPALQAHPYDRGCSTITRCRGGS</sequence>
<gene>
    <name evidence="3" type="ORF">ACFPIH_24380</name>
</gene>
<dbReference type="SUPFAM" id="SSF56399">
    <property type="entry name" value="ADP-ribosylation"/>
    <property type="match status" value="2"/>
</dbReference>
<reference evidence="4" key="1">
    <citation type="journal article" date="2019" name="Int. J. Syst. Evol. Microbiol.">
        <title>The Global Catalogue of Microorganisms (GCM) 10K type strain sequencing project: providing services to taxonomists for standard genome sequencing and annotation.</title>
        <authorList>
            <consortium name="The Broad Institute Genomics Platform"/>
            <consortium name="The Broad Institute Genome Sequencing Center for Infectious Disease"/>
            <person name="Wu L."/>
            <person name="Ma J."/>
        </authorList>
    </citation>
    <scope>NUCLEOTIDE SEQUENCE [LARGE SCALE GENOMIC DNA]</scope>
    <source>
        <strain evidence="4">CGMCC 4.7177</strain>
    </source>
</reference>
<name>A0ABV9AVU0_9ACTN</name>
<evidence type="ECO:0000313" key="4">
    <source>
        <dbReference type="Proteomes" id="UP001595839"/>
    </source>
</evidence>
<proteinExistence type="predicted"/>
<dbReference type="InterPro" id="IPR008801">
    <property type="entry name" value="RALF"/>
</dbReference>
<keyword evidence="1" id="KW-0732">Signal</keyword>
<evidence type="ECO:0000256" key="2">
    <source>
        <dbReference type="ARBA" id="ARBA00023157"/>
    </source>
</evidence>